<dbReference type="InterPro" id="IPR005585">
    <property type="entry name" value="DUF327"/>
</dbReference>
<proteinExistence type="predicted"/>
<dbReference type="EMBL" id="FQVG01000007">
    <property type="protein sequence ID" value="SHE54039.1"/>
    <property type="molecule type" value="Genomic_DNA"/>
</dbReference>
<dbReference type="AlphaFoldDB" id="A0A1M4UBC3"/>
<evidence type="ECO:0000313" key="2">
    <source>
        <dbReference type="Proteomes" id="UP000184423"/>
    </source>
</evidence>
<reference evidence="2" key="1">
    <citation type="submission" date="2016-11" db="EMBL/GenBank/DDBJ databases">
        <authorList>
            <person name="Varghese N."/>
            <person name="Submissions S."/>
        </authorList>
    </citation>
    <scope>NUCLEOTIDE SEQUENCE [LARGE SCALE GENOMIC DNA]</scope>
    <source>
        <strain evidence="2">DSM 10124</strain>
    </source>
</reference>
<keyword evidence="2" id="KW-1185">Reference proteome</keyword>
<dbReference type="Gene3D" id="1.20.120.490">
    <property type="entry name" value="Hypothetical protein TM1646-like domain"/>
    <property type="match status" value="1"/>
</dbReference>
<dbReference type="RefSeq" id="WP_073247889.1">
    <property type="nucleotide sequence ID" value="NZ_FQVG01000007.1"/>
</dbReference>
<dbReference type="InterPro" id="IPR024042">
    <property type="entry name" value="TM1646-like_dom_sf"/>
</dbReference>
<protein>
    <recommendedName>
        <fullName evidence="3">DUF327 domain-containing protein</fullName>
    </recommendedName>
</protein>
<gene>
    <name evidence="1" type="ORF">SAMN02746091_00604</name>
</gene>
<evidence type="ECO:0008006" key="3">
    <source>
        <dbReference type="Google" id="ProtNLM"/>
    </source>
</evidence>
<name>A0A1M4UBC3_9CLOT</name>
<sequence length="141" mass="16301">MRVNRINRTNSAETKQVAKTAVSSSFSAALDLANKDQTEQNLQNMLNEIDKLGKRLIATRSVEDAREYRKKVQEYLNYVVKNAYILKREVGPYSYGLHIKIEIINEKVDAITRELLEQQRETIELADKIEEIKGLLVDVYK</sequence>
<organism evidence="1 2">
    <name type="scientific">Caloramator proteoclasticus DSM 10124</name>
    <dbReference type="NCBI Taxonomy" id="1121262"/>
    <lineage>
        <taxon>Bacteria</taxon>
        <taxon>Bacillati</taxon>
        <taxon>Bacillota</taxon>
        <taxon>Clostridia</taxon>
        <taxon>Eubacteriales</taxon>
        <taxon>Clostridiaceae</taxon>
        <taxon>Caloramator</taxon>
    </lineage>
</organism>
<dbReference type="SUPFAM" id="SSF158397">
    <property type="entry name" value="TM1646-like"/>
    <property type="match status" value="1"/>
</dbReference>
<dbReference type="Proteomes" id="UP000184423">
    <property type="component" value="Unassembled WGS sequence"/>
</dbReference>
<accession>A0A1M4UBC3</accession>
<dbReference type="Pfam" id="PF03885">
    <property type="entry name" value="DUF327"/>
    <property type="match status" value="1"/>
</dbReference>
<evidence type="ECO:0000313" key="1">
    <source>
        <dbReference type="EMBL" id="SHE54039.1"/>
    </source>
</evidence>